<evidence type="ECO:0000256" key="1">
    <source>
        <dbReference type="ARBA" id="ARBA00022741"/>
    </source>
</evidence>
<dbReference type="HOGENOM" id="CLU_479870_0_0_1"/>
<accession>V2YDI2</accession>
<dbReference type="PANTHER" id="PTHR19375">
    <property type="entry name" value="HEAT SHOCK PROTEIN 70KDA"/>
    <property type="match status" value="1"/>
</dbReference>
<dbReference type="EMBL" id="AWSO01000524">
    <property type="protein sequence ID" value="ESK89749.1"/>
    <property type="molecule type" value="Genomic_DNA"/>
</dbReference>
<dbReference type="Gene3D" id="3.90.640.10">
    <property type="entry name" value="Actin, Chain A, domain 4"/>
    <property type="match status" value="1"/>
</dbReference>
<dbReference type="OrthoDB" id="3043745at2759"/>
<protein>
    <submittedName>
        <fullName evidence="5">Heat shock</fullName>
    </submittedName>
</protein>
<dbReference type="InterPro" id="IPR013126">
    <property type="entry name" value="Hsp_70_fam"/>
</dbReference>
<keyword evidence="4" id="KW-0732">Signal</keyword>
<dbReference type="SUPFAM" id="SSF53067">
    <property type="entry name" value="Actin-like ATPase domain"/>
    <property type="match status" value="2"/>
</dbReference>
<dbReference type="InterPro" id="IPR043129">
    <property type="entry name" value="ATPase_NBD"/>
</dbReference>
<gene>
    <name evidence="5" type="ORF">Moror_16850</name>
</gene>
<name>V2YDI2_MONRO</name>
<dbReference type="GO" id="GO:0005524">
    <property type="term" value="F:ATP binding"/>
    <property type="evidence" value="ECO:0007669"/>
    <property type="project" value="UniProtKB-KW"/>
</dbReference>
<evidence type="ECO:0000256" key="4">
    <source>
        <dbReference type="SAM" id="SignalP"/>
    </source>
</evidence>
<evidence type="ECO:0000256" key="3">
    <source>
        <dbReference type="RuleBase" id="RU003322"/>
    </source>
</evidence>
<dbReference type="KEGG" id="mrr:Moror_16850"/>
<evidence type="ECO:0000256" key="2">
    <source>
        <dbReference type="ARBA" id="ARBA00022840"/>
    </source>
</evidence>
<feature type="signal peptide" evidence="4">
    <location>
        <begin position="1"/>
        <end position="19"/>
    </location>
</feature>
<dbReference type="AlphaFoldDB" id="V2YDI2"/>
<dbReference type="InterPro" id="IPR029047">
    <property type="entry name" value="HSP70_peptide-bd_sf"/>
</dbReference>
<keyword evidence="6" id="KW-1185">Reference proteome</keyword>
<evidence type="ECO:0000313" key="6">
    <source>
        <dbReference type="Proteomes" id="UP000017559"/>
    </source>
</evidence>
<reference evidence="5 6" key="1">
    <citation type="journal article" date="2014" name="BMC Genomics">
        <title>Genome and secretome analysis of the hemibiotrophic fungal pathogen, Moniliophthora roreri, which causes frosty pod rot disease of cacao: mechanisms of the biotrophic and necrotrophic phases.</title>
        <authorList>
            <person name="Meinhardt L.W."/>
            <person name="Costa G.G.L."/>
            <person name="Thomazella D.P.T."/>
            <person name="Teixeira P.J.P.L."/>
            <person name="Carazzolle M.F."/>
            <person name="Schuster S.C."/>
            <person name="Carlson J.E."/>
            <person name="Guiltinan M.J."/>
            <person name="Mieczkowski P."/>
            <person name="Farmer A."/>
            <person name="Ramaraj T."/>
            <person name="Crozier J."/>
            <person name="Davis R.E."/>
            <person name="Shao J."/>
            <person name="Melnick R.L."/>
            <person name="Pereira G.A.G."/>
            <person name="Bailey B.A."/>
        </authorList>
    </citation>
    <scope>NUCLEOTIDE SEQUENCE [LARGE SCALE GENOMIC DNA]</scope>
    <source>
        <strain evidence="5 6">MCA 2997</strain>
    </source>
</reference>
<dbReference type="SUPFAM" id="SSF100920">
    <property type="entry name" value="Heat shock protein 70kD (HSP70), peptide-binding domain"/>
    <property type="match status" value="1"/>
</dbReference>
<comment type="similarity">
    <text evidence="3">Belongs to the heat shock protein 70 family.</text>
</comment>
<sequence length="568" mass="63492">MRILPLLLLSIFSIVSVQCDESSEFRWDEDYGPVIGIDFGSRNARVGLTVDGKHVELMKDGLGRTEVPTRACFVGNGGLRFGYDCVERDKTIYDIRRFLNESIIPPNTPLQVPLQDSDPKHGKLLVSAFLTHLQSLAEAFFEQNITSTVITIPAYLSDSDVNRDTLREIHTQASPYASPKPLVLPNQSPLKILRVLAAPTASLFPYGLYDASYYGDIHILAINVGASLEISAILLEDNVSERLSTIHTEDIGGDAFDRRLAEHLELEFGKASHGGMHEWMWHRKWNLTLEQKTMLKEMAERTKLALFSHAAPSEEEGVRVSFTELGDESSTVVTREIFHELNKDLYWRIVDRTMEALRKAAVQVGKPGVLDVSRIVLTGRSSYLSPIRELLWTAFPNATILSGANSDATVVVGTALHAGRAFSAYVGPLIGCCDDITPMDLMLSYDDEERLLVLIPRNSIIPTTRTRRVNVTTEAREMKIYTGYSRTAGVHGSIILGSIPIPPAPDSEEVEVKVEVSSEAEIFITLTGSETKFNYTYPRPRELWSDEAITQFIDEAEEYDRREGEEPW</sequence>
<dbReference type="Pfam" id="PF00012">
    <property type="entry name" value="HSP70"/>
    <property type="match status" value="1"/>
</dbReference>
<feature type="chain" id="PRO_5004712937" evidence="4">
    <location>
        <begin position="20"/>
        <end position="568"/>
    </location>
</feature>
<proteinExistence type="inferred from homology"/>
<comment type="caution">
    <text evidence="5">The sequence shown here is derived from an EMBL/GenBank/DDBJ whole genome shotgun (WGS) entry which is preliminary data.</text>
</comment>
<organism evidence="5 6">
    <name type="scientific">Moniliophthora roreri (strain MCA 2997)</name>
    <name type="common">Cocoa frosty pod rot fungus</name>
    <name type="synonym">Crinipellis roreri</name>
    <dbReference type="NCBI Taxonomy" id="1381753"/>
    <lineage>
        <taxon>Eukaryota</taxon>
        <taxon>Fungi</taxon>
        <taxon>Dikarya</taxon>
        <taxon>Basidiomycota</taxon>
        <taxon>Agaricomycotina</taxon>
        <taxon>Agaricomycetes</taxon>
        <taxon>Agaricomycetidae</taxon>
        <taxon>Agaricales</taxon>
        <taxon>Marasmiineae</taxon>
        <taxon>Marasmiaceae</taxon>
        <taxon>Moniliophthora</taxon>
    </lineage>
</organism>
<keyword evidence="2 3" id="KW-0067">ATP-binding</keyword>
<keyword evidence="5" id="KW-0346">Stress response</keyword>
<dbReference type="Gene3D" id="3.30.420.40">
    <property type="match status" value="2"/>
</dbReference>
<keyword evidence="1 3" id="KW-0547">Nucleotide-binding</keyword>
<dbReference type="STRING" id="1381753.V2YDI2"/>
<dbReference type="GO" id="GO:0140662">
    <property type="term" value="F:ATP-dependent protein folding chaperone"/>
    <property type="evidence" value="ECO:0007669"/>
    <property type="project" value="InterPro"/>
</dbReference>
<evidence type="ECO:0000313" key="5">
    <source>
        <dbReference type="EMBL" id="ESK89749.1"/>
    </source>
</evidence>
<dbReference type="Gene3D" id="2.60.34.10">
    <property type="entry name" value="Substrate Binding Domain Of DNAk, Chain A, domain 1"/>
    <property type="match status" value="1"/>
</dbReference>
<dbReference type="Proteomes" id="UP000017559">
    <property type="component" value="Unassembled WGS sequence"/>
</dbReference>